<name>A0A1L8CXH4_9THEO</name>
<keyword evidence="5 16" id="KW-0548">Nucleotidyltransferase</keyword>
<dbReference type="FunFam" id="1.10.150.20:FF:000003">
    <property type="entry name" value="DNA polymerase I"/>
    <property type="match status" value="1"/>
</dbReference>
<dbReference type="GO" id="GO:0003677">
    <property type="term" value="F:DNA binding"/>
    <property type="evidence" value="ECO:0007669"/>
    <property type="project" value="UniProtKB-UniRule"/>
</dbReference>
<gene>
    <name evidence="16" type="primary">polA</name>
    <name evidence="19" type="ORF">cpu_20690</name>
</gene>
<evidence type="ECO:0000256" key="11">
    <source>
        <dbReference type="ARBA" id="ARBA00022932"/>
    </source>
</evidence>
<comment type="subunit">
    <text evidence="16">Single-chain monomer with multiple functions.</text>
</comment>
<evidence type="ECO:0000256" key="8">
    <source>
        <dbReference type="ARBA" id="ARBA00022763"/>
    </source>
</evidence>
<dbReference type="GO" id="GO:0008409">
    <property type="term" value="F:5'-3' exonuclease activity"/>
    <property type="evidence" value="ECO:0007669"/>
    <property type="project" value="UniProtKB-UniRule"/>
</dbReference>
<dbReference type="InterPro" id="IPR029060">
    <property type="entry name" value="PIN-like_dom_sf"/>
</dbReference>
<keyword evidence="20" id="KW-1185">Reference proteome</keyword>
<dbReference type="InterPro" id="IPR002298">
    <property type="entry name" value="DNA_polymerase_A"/>
</dbReference>
<evidence type="ECO:0000256" key="6">
    <source>
        <dbReference type="ARBA" id="ARBA00022705"/>
    </source>
</evidence>
<dbReference type="EC" id="2.7.7.7" evidence="2 15"/>
<dbReference type="InterPro" id="IPR036397">
    <property type="entry name" value="RNaseH_sf"/>
</dbReference>
<dbReference type="InterPro" id="IPR012337">
    <property type="entry name" value="RNaseH-like_sf"/>
</dbReference>
<proteinExistence type="inferred from homology"/>
<keyword evidence="10 16" id="KW-0269">Exonuclease</keyword>
<dbReference type="SMART" id="SM00279">
    <property type="entry name" value="HhH2"/>
    <property type="match status" value="1"/>
</dbReference>
<keyword evidence="4 16" id="KW-0808">Transferase</keyword>
<comment type="function">
    <text evidence="16">In addition to polymerase activity, this DNA polymerase exhibits 5'-3' exonuclease activity.</text>
</comment>
<dbReference type="Gene3D" id="3.40.50.1010">
    <property type="entry name" value="5'-nuclease"/>
    <property type="match status" value="1"/>
</dbReference>
<dbReference type="SUPFAM" id="SSF88723">
    <property type="entry name" value="PIN domain-like"/>
    <property type="match status" value="1"/>
</dbReference>
<dbReference type="NCBIfam" id="TIGR00593">
    <property type="entry name" value="pola"/>
    <property type="match status" value="1"/>
</dbReference>
<dbReference type="PRINTS" id="PR00868">
    <property type="entry name" value="DNAPOLI"/>
</dbReference>
<evidence type="ECO:0000256" key="10">
    <source>
        <dbReference type="ARBA" id="ARBA00022839"/>
    </source>
</evidence>
<dbReference type="InterPro" id="IPR008918">
    <property type="entry name" value="HhH2"/>
</dbReference>
<dbReference type="RefSeq" id="WP_075859958.1">
    <property type="nucleotide sequence ID" value="NZ_BDJK01000055.1"/>
</dbReference>
<evidence type="ECO:0000256" key="3">
    <source>
        <dbReference type="ARBA" id="ARBA00020311"/>
    </source>
</evidence>
<dbReference type="Pfam" id="PF01367">
    <property type="entry name" value="5_3_exonuc"/>
    <property type="match status" value="1"/>
</dbReference>
<evidence type="ECO:0000256" key="5">
    <source>
        <dbReference type="ARBA" id="ARBA00022695"/>
    </source>
</evidence>
<reference evidence="20" key="1">
    <citation type="submission" date="2016-12" db="EMBL/GenBank/DDBJ databases">
        <title>Draft Genome Sequences od Carboxydothermus pertinax and islandicus, Hydrogenogenic Carboxydotrophic Bacteria.</title>
        <authorList>
            <person name="Fukuyama Y."/>
            <person name="Ohmae K."/>
            <person name="Yoneda Y."/>
            <person name="Yoshida T."/>
            <person name="Sako Y."/>
        </authorList>
    </citation>
    <scope>NUCLEOTIDE SEQUENCE [LARGE SCALE GENOMIC DNA]</scope>
    <source>
        <strain evidence="20">Ug1</strain>
    </source>
</reference>
<dbReference type="Gene3D" id="3.30.420.10">
    <property type="entry name" value="Ribonuclease H-like superfamily/Ribonuclease H"/>
    <property type="match status" value="1"/>
</dbReference>
<keyword evidence="9 16" id="KW-0378">Hydrolase</keyword>
<evidence type="ECO:0000256" key="7">
    <source>
        <dbReference type="ARBA" id="ARBA00022722"/>
    </source>
</evidence>
<dbReference type="GO" id="GO:0003887">
    <property type="term" value="F:DNA-directed DNA polymerase activity"/>
    <property type="evidence" value="ECO:0007669"/>
    <property type="project" value="UniProtKB-UniRule"/>
</dbReference>
<dbReference type="Gene3D" id="1.20.1060.10">
    <property type="entry name" value="Taq DNA Polymerase, Chain T, domain 4"/>
    <property type="match status" value="1"/>
</dbReference>
<organism evidence="19 20">
    <name type="scientific">Carboxydothermus pertinax</name>
    <dbReference type="NCBI Taxonomy" id="870242"/>
    <lineage>
        <taxon>Bacteria</taxon>
        <taxon>Bacillati</taxon>
        <taxon>Bacillota</taxon>
        <taxon>Clostridia</taxon>
        <taxon>Thermoanaerobacterales</taxon>
        <taxon>Thermoanaerobacteraceae</taxon>
        <taxon>Carboxydothermus</taxon>
    </lineage>
</organism>
<dbReference type="InterPro" id="IPR018320">
    <property type="entry name" value="DNA_polymerase_1"/>
</dbReference>
<keyword evidence="12 16" id="KW-0238">DNA-binding</keyword>
<dbReference type="GO" id="GO:0006302">
    <property type="term" value="P:double-strand break repair"/>
    <property type="evidence" value="ECO:0007669"/>
    <property type="project" value="TreeGrafter"/>
</dbReference>
<evidence type="ECO:0000256" key="9">
    <source>
        <dbReference type="ARBA" id="ARBA00022801"/>
    </source>
</evidence>
<dbReference type="PANTHER" id="PTHR10133:SF27">
    <property type="entry name" value="DNA POLYMERASE NU"/>
    <property type="match status" value="1"/>
</dbReference>
<dbReference type="SUPFAM" id="SSF53098">
    <property type="entry name" value="Ribonuclease H-like"/>
    <property type="match status" value="1"/>
</dbReference>
<dbReference type="CDD" id="cd09859">
    <property type="entry name" value="PIN_53EXO"/>
    <property type="match status" value="1"/>
</dbReference>
<dbReference type="Gene3D" id="3.30.70.370">
    <property type="match status" value="1"/>
</dbReference>
<keyword evidence="7" id="KW-0540">Nuclease</keyword>
<dbReference type="STRING" id="870242.cpu_20690"/>
<dbReference type="FunFam" id="3.40.50.1010:FF:000001">
    <property type="entry name" value="DNA polymerase I"/>
    <property type="match status" value="1"/>
</dbReference>
<dbReference type="CDD" id="cd09898">
    <property type="entry name" value="H3TH_53EXO"/>
    <property type="match status" value="1"/>
</dbReference>
<evidence type="ECO:0000256" key="1">
    <source>
        <dbReference type="ARBA" id="ARBA00007705"/>
    </source>
</evidence>
<comment type="caution">
    <text evidence="19">The sequence shown here is derived from an EMBL/GenBank/DDBJ whole genome shotgun (WGS) entry which is preliminary data.</text>
</comment>
<evidence type="ECO:0000256" key="12">
    <source>
        <dbReference type="ARBA" id="ARBA00023125"/>
    </source>
</evidence>
<dbReference type="InterPro" id="IPR019760">
    <property type="entry name" value="DNA-dir_DNA_pol_A_CS"/>
</dbReference>
<dbReference type="InterPro" id="IPR001098">
    <property type="entry name" value="DNA-dir_DNA_pol_A_palm_dom"/>
</dbReference>
<evidence type="ECO:0000256" key="4">
    <source>
        <dbReference type="ARBA" id="ARBA00022679"/>
    </source>
</evidence>
<evidence type="ECO:0000259" key="17">
    <source>
        <dbReference type="SMART" id="SM00475"/>
    </source>
</evidence>
<comment type="similarity">
    <text evidence="1 16">Belongs to the DNA polymerase type-A family.</text>
</comment>
<dbReference type="SMART" id="SM00475">
    <property type="entry name" value="53EXOc"/>
    <property type="match status" value="1"/>
</dbReference>
<dbReference type="InterPro" id="IPR036279">
    <property type="entry name" value="5-3_exonuclease_C_sf"/>
</dbReference>
<dbReference type="Pfam" id="PF02739">
    <property type="entry name" value="5_3_exonuc_N"/>
    <property type="match status" value="1"/>
</dbReference>
<dbReference type="InterPro" id="IPR002421">
    <property type="entry name" value="5-3_exonuclease"/>
</dbReference>
<dbReference type="InterPro" id="IPR020046">
    <property type="entry name" value="5-3_exonucl_a-hlix_arch_N"/>
</dbReference>
<keyword evidence="6 16" id="KW-0235">DNA replication</keyword>
<keyword evidence="8 16" id="KW-0227">DNA damage</keyword>
<dbReference type="InterPro" id="IPR020045">
    <property type="entry name" value="DNA_polI_H3TH"/>
</dbReference>
<dbReference type="GO" id="GO:0006261">
    <property type="term" value="P:DNA-templated DNA replication"/>
    <property type="evidence" value="ECO:0007669"/>
    <property type="project" value="UniProtKB-UniRule"/>
</dbReference>
<protein>
    <recommendedName>
        <fullName evidence="3 15">DNA polymerase I</fullName>
        <ecNumber evidence="2 15">2.7.7.7</ecNumber>
    </recommendedName>
</protein>
<feature type="domain" description="DNA-directed DNA polymerase family A palm" evidence="18">
    <location>
        <begin position="588"/>
        <end position="795"/>
    </location>
</feature>
<dbReference type="AlphaFoldDB" id="A0A1L8CXH4"/>
<dbReference type="PANTHER" id="PTHR10133">
    <property type="entry name" value="DNA POLYMERASE I"/>
    <property type="match status" value="1"/>
</dbReference>
<sequence length="831" mass="94566">MGKVVLVDGNSLLHRAFFALPPLKTSKGEPTGAVYGFLTMLFKVIKDENPDYLAVAFDVSRKTFRSDQFSAYKGHRKEAPEELVPQFALVREVLKVLNIPYIELMGYEADDIIGHLSKVFVNHGHEVKIYTADRDMLQLVEEKVAVYLTKKGITDLVKMDLAKVQENYGLKPIQLIDVKGLMGDPSDNIPGVPGIGEKTALDLIKTYGSLEEVLTHKEELKPKLKEKLTEHENLAKISKELATILREIPLEISLEDLKVKEPDYEEAAKLFTRLEFKSFLKEVEPKVKKEYQESKETVNIEIIKAEGQVVVVFNDGFYVDDGEKTSFYSLDQLVDLQEIFRGKEIITDDAKGIYRFCLEKGISFPKVNFDARIAAYVLNPADQNPGLNGLYIKYNLPVYDDLFLNIRGLFYLKKEMLAKIREQQQEKLYQEIELPLTPVLARMEFTGIQVDREALKEMSLELGEQMEALTREIYSLAGEEFNLNSPKQLGVILFEKLGLPVIKKTKTGYSTDAEVLEELFAYHEIVGKILNYRQLMKLKSTYTDGLMPLINEYTGKLHTTFNQTGTLTGRLASSEPNLQNIPVRLELGRKLRKMFIPSTGYDYIISADYSQIELRLLAHFSEEPKLIEAYQKGEDIHRKTAAEVFGVPLEEVSLEMRSHAKSVNFGIVYGISDFGLGRDLKIPREVAGKYIKNYFANYPKVREYLDGLIRTAREKGYVTTLFGRRRYIPELTAKNRTVQSFGERTAMNTPLQGTAADIIKLAMINMERELLRKGLKSRLLLSVHDELVLEVPAEEVEEVKSLVKKVMESVVELKVPLIAEVGMGKNWYEAK</sequence>
<dbReference type="SMART" id="SM00482">
    <property type="entry name" value="POLAc"/>
    <property type="match status" value="1"/>
</dbReference>
<dbReference type="FunFam" id="1.20.1060.10:FF:000001">
    <property type="entry name" value="DNA polymerase I"/>
    <property type="match status" value="1"/>
</dbReference>
<evidence type="ECO:0000256" key="15">
    <source>
        <dbReference type="NCBIfam" id="TIGR00593"/>
    </source>
</evidence>
<dbReference type="Pfam" id="PF00476">
    <property type="entry name" value="DNA_pol_A"/>
    <property type="match status" value="1"/>
</dbReference>
<evidence type="ECO:0000313" key="20">
    <source>
        <dbReference type="Proteomes" id="UP000187485"/>
    </source>
</evidence>
<accession>A0A1L8CXH4</accession>
<dbReference type="EMBL" id="BDJK01000055">
    <property type="protein sequence ID" value="GAV23559.1"/>
    <property type="molecule type" value="Genomic_DNA"/>
</dbReference>
<evidence type="ECO:0000256" key="13">
    <source>
        <dbReference type="ARBA" id="ARBA00023204"/>
    </source>
</evidence>
<dbReference type="CDD" id="cd08637">
    <property type="entry name" value="DNA_pol_A_pol_I_C"/>
    <property type="match status" value="1"/>
</dbReference>
<dbReference type="FunFam" id="1.10.150.20:FF:000002">
    <property type="entry name" value="DNA polymerase I"/>
    <property type="match status" value="1"/>
</dbReference>
<evidence type="ECO:0000256" key="16">
    <source>
        <dbReference type="RuleBase" id="RU004460"/>
    </source>
</evidence>
<evidence type="ECO:0000256" key="14">
    <source>
        <dbReference type="ARBA" id="ARBA00049244"/>
    </source>
</evidence>
<dbReference type="Proteomes" id="UP000187485">
    <property type="component" value="Unassembled WGS sequence"/>
</dbReference>
<dbReference type="InterPro" id="IPR043502">
    <property type="entry name" value="DNA/RNA_pol_sf"/>
</dbReference>
<dbReference type="PROSITE" id="PS00447">
    <property type="entry name" value="DNA_POLYMERASE_A"/>
    <property type="match status" value="1"/>
</dbReference>
<keyword evidence="13 16" id="KW-0234">DNA repair</keyword>
<feature type="domain" description="5'-3' exonuclease" evidence="17">
    <location>
        <begin position="2"/>
        <end position="260"/>
    </location>
</feature>
<dbReference type="SUPFAM" id="SSF56672">
    <property type="entry name" value="DNA/RNA polymerases"/>
    <property type="match status" value="1"/>
</dbReference>
<comment type="catalytic activity">
    <reaction evidence="14 16">
        <text>DNA(n) + a 2'-deoxyribonucleoside 5'-triphosphate = DNA(n+1) + diphosphate</text>
        <dbReference type="Rhea" id="RHEA:22508"/>
        <dbReference type="Rhea" id="RHEA-COMP:17339"/>
        <dbReference type="Rhea" id="RHEA-COMP:17340"/>
        <dbReference type="ChEBI" id="CHEBI:33019"/>
        <dbReference type="ChEBI" id="CHEBI:61560"/>
        <dbReference type="ChEBI" id="CHEBI:173112"/>
        <dbReference type="EC" id="2.7.7.7"/>
    </reaction>
</comment>
<dbReference type="Gene3D" id="1.10.150.20">
    <property type="entry name" value="5' to 3' exonuclease, C-terminal subdomain"/>
    <property type="match status" value="2"/>
</dbReference>
<dbReference type="OrthoDB" id="9806424at2"/>
<evidence type="ECO:0000313" key="19">
    <source>
        <dbReference type="EMBL" id="GAV23559.1"/>
    </source>
</evidence>
<evidence type="ECO:0000256" key="2">
    <source>
        <dbReference type="ARBA" id="ARBA00012417"/>
    </source>
</evidence>
<dbReference type="SUPFAM" id="SSF47807">
    <property type="entry name" value="5' to 3' exonuclease, C-terminal subdomain"/>
    <property type="match status" value="1"/>
</dbReference>
<dbReference type="CDD" id="cd06140">
    <property type="entry name" value="DNA_polA_I_Bacillus_like_exo"/>
    <property type="match status" value="1"/>
</dbReference>
<evidence type="ECO:0000259" key="18">
    <source>
        <dbReference type="SMART" id="SM00482"/>
    </source>
</evidence>
<keyword evidence="11 16" id="KW-0239">DNA-directed DNA polymerase</keyword>